<reference evidence="8 9" key="1">
    <citation type="submission" date="2018-12" db="EMBL/GenBank/DDBJ databases">
        <authorList>
            <person name="Tiukova I."/>
            <person name="Dainat J."/>
        </authorList>
    </citation>
    <scope>NUCLEOTIDE SEQUENCE [LARGE SCALE GENOMIC DNA]</scope>
</reference>
<dbReference type="STRING" id="13370.A0A448YKA1"/>
<evidence type="ECO:0000256" key="5">
    <source>
        <dbReference type="ARBA" id="ARBA00023157"/>
    </source>
</evidence>
<evidence type="ECO:0000256" key="1">
    <source>
        <dbReference type="ARBA" id="ARBA00012423"/>
    </source>
</evidence>
<evidence type="ECO:0000256" key="7">
    <source>
        <dbReference type="ARBA" id="ARBA00031934"/>
    </source>
</evidence>
<evidence type="ECO:0000313" key="8">
    <source>
        <dbReference type="EMBL" id="VEU21364.1"/>
    </source>
</evidence>
<keyword evidence="6" id="KW-0325">Glycoprotein</keyword>
<evidence type="ECO:0000256" key="4">
    <source>
        <dbReference type="ARBA" id="ARBA00022801"/>
    </source>
</evidence>
<gene>
    <name evidence="8" type="ORF">BRENAR_LOCUS2098</name>
</gene>
<proteinExistence type="predicted"/>
<dbReference type="AlphaFoldDB" id="A0A448YKA1"/>
<keyword evidence="9" id="KW-1185">Reference proteome</keyword>
<dbReference type="PANTHER" id="PTHR11247">
    <property type="entry name" value="PALMITOYL-PROTEIN THIOESTERASE/DOLICHYLDIPHOSPHATASE 1"/>
    <property type="match status" value="1"/>
</dbReference>
<evidence type="ECO:0000256" key="6">
    <source>
        <dbReference type="ARBA" id="ARBA00023180"/>
    </source>
</evidence>
<dbReference type="Proteomes" id="UP000290900">
    <property type="component" value="Unassembled WGS sequence"/>
</dbReference>
<keyword evidence="4" id="KW-0378">Hydrolase</keyword>
<dbReference type="PANTHER" id="PTHR11247:SF8">
    <property type="entry name" value="PALMITOYL-PROTEIN THIOESTERASE 1"/>
    <property type="match status" value="1"/>
</dbReference>
<evidence type="ECO:0000313" key="9">
    <source>
        <dbReference type="Proteomes" id="UP000290900"/>
    </source>
</evidence>
<dbReference type="EMBL" id="CAACVR010000012">
    <property type="protein sequence ID" value="VEU21364.1"/>
    <property type="molecule type" value="Genomic_DNA"/>
</dbReference>
<dbReference type="InParanoid" id="A0A448YKA1"/>
<keyword evidence="3" id="KW-0732">Signal</keyword>
<dbReference type="InterPro" id="IPR029058">
    <property type="entry name" value="AB_hydrolase_fold"/>
</dbReference>
<name>A0A448YKA1_BRENA</name>
<keyword evidence="5" id="KW-1015">Disulfide bond</keyword>
<dbReference type="GO" id="GO:0008474">
    <property type="term" value="F:palmitoyl-(protein) hydrolase activity"/>
    <property type="evidence" value="ECO:0007669"/>
    <property type="project" value="UniProtKB-EC"/>
</dbReference>
<sequence>MGDTYNSEFMQWVNRTLDSYIPGIETYSVRVEEDGREDQEASIVGDAMTEVLGVCDQLRNISQLNEGFNAIGFSQGGLFLRSAMEVCGLPIHNLITYGSPHNGFVDLPVCKDWLCRKRNKFLKQHLYDSKVQDSLIQAQYFRDVYNYDDYIEKSIFLKFVNNEFIANRTYAENLSKLNKLAMVMFTKDVTVVPKESAWYYDIDPDTDRTTSFTETMGYKDDLIGMKTLHKQGRIDFLQIENAHMQIDEDDLALIAGRYL</sequence>
<evidence type="ECO:0000256" key="2">
    <source>
        <dbReference type="ARBA" id="ARBA00014212"/>
    </source>
</evidence>
<organism evidence="8 9">
    <name type="scientific">Brettanomyces naardenensis</name>
    <name type="common">Yeast</name>
    <dbReference type="NCBI Taxonomy" id="13370"/>
    <lineage>
        <taxon>Eukaryota</taxon>
        <taxon>Fungi</taxon>
        <taxon>Dikarya</taxon>
        <taxon>Ascomycota</taxon>
        <taxon>Saccharomycotina</taxon>
        <taxon>Pichiomycetes</taxon>
        <taxon>Pichiales</taxon>
        <taxon>Pichiaceae</taxon>
        <taxon>Brettanomyces</taxon>
    </lineage>
</organism>
<dbReference type="PRINTS" id="PR00414">
    <property type="entry name" value="PPTHIESTRASE"/>
</dbReference>
<dbReference type="InterPro" id="IPR002472">
    <property type="entry name" value="Palm_thioest"/>
</dbReference>
<evidence type="ECO:0000256" key="3">
    <source>
        <dbReference type="ARBA" id="ARBA00022729"/>
    </source>
</evidence>
<dbReference type="Gene3D" id="3.40.50.1820">
    <property type="entry name" value="alpha/beta hydrolase"/>
    <property type="match status" value="1"/>
</dbReference>
<dbReference type="SUPFAM" id="SSF53474">
    <property type="entry name" value="alpha/beta-Hydrolases"/>
    <property type="match status" value="1"/>
</dbReference>
<dbReference type="OrthoDB" id="10263094at2759"/>
<accession>A0A448YKA1</accession>
<protein>
    <recommendedName>
        <fullName evidence="2">Palmitoyl-protein thioesterase 1</fullName>
        <ecNumber evidence="1">3.1.2.22</ecNumber>
    </recommendedName>
    <alternativeName>
        <fullName evidence="7">Palmitoyl-protein hydrolase 1</fullName>
    </alternativeName>
</protein>
<dbReference type="Pfam" id="PF02089">
    <property type="entry name" value="Palm_thioest"/>
    <property type="match status" value="1"/>
</dbReference>
<dbReference type="EC" id="3.1.2.22" evidence="1"/>